<dbReference type="HOGENOM" id="CLU_101283_1_1_12"/>
<organism evidence="4 5">
    <name type="scientific">Leptospira biflexa serovar Patoc (strain Patoc 1 / ATCC 23582 / Paris)</name>
    <dbReference type="NCBI Taxonomy" id="456481"/>
    <lineage>
        <taxon>Bacteria</taxon>
        <taxon>Pseudomonadati</taxon>
        <taxon>Spirochaetota</taxon>
        <taxon>Spirochaetia</taxon>
        <taxon>Leptospirales</taxon>
        <taxon>Leptospiraceae</taxon>
        <taxon>Leptospira</taxon>
    </lineage>
</organism>
<comment type="similarity">
    <text evidence="1">Belongs to the DinB family.</text>
</comment>
<dbReference type="InterPro" id="IPR007837">
    <property type="entry name" value="DinB"/>
</dbReference>
<protein>
    <recommendedName>
        <fullName evidence="6">DinB family protein</fullName>
    </recommendedName>
</protein>
<proteinExistence type="inferred from homology"/>
<dbReference type="KEGG" id="lbi:LEPBI_I0368"/>
<feature type="binding site" evidence="3">
    <location>
        <position position="142"/>
    </location>
    <ligand>
        <name>a divalent metal cation</name>
        <dbReference type="ChEBI" id="CHEBI:60240"/>
    </ligand>
</feature>
<dbReference type="EMBL" id="CP000786">
    <property type="protein sequence ID" value="ABZ96511.1"/>
    <property type="molecule type" value="Genomic_DNA"/>
</dbReference>
<evidence type="ECO:0000313" key="4">
    <source>
        <dbReference type="EMBL" id="ABZ96511.1"/>
    </source>
</evidence>
<feature type="binding site" evidence="3">
    <location>
        <position position="138"/>
    </location>
    <ligand>
        <name>a divalent metal cation</name>
        <dbReference type="ChEBI" id="CHEBI:60240"/>
    </ligand>
</feature>
<evidence type="ECO:0000313" key="5">
    <source>
        <dbReference type="Proteomes" id="UP000001847"/>
    </source>
</evidence>
<keyword evidence="5" id="KW-1185">Reference proteome</keyword>
<dbReference type="InterPro" id="IPR034660">
    <property type="entry name" value="DinB/YfiT-like"/>
</dbReference>
<dbReference type="SUPFAM" id="SSF109854">
    <property type="entry name" value="DinB/YfiT-like putative metalloenzymes"/>
    <property type="match status" value="1"/>
</dbReference>
<reference evidence="4 5" key="1">
    <citation type="journal article" date="2008" name="PLoS ONE">
        <title>Genome sequence of the saprophyte Leptospira biflexa provides insights into the evolution of Leptospira and the pathogenesis of leptospirosis.</title>
        <authorList>
            <person name="Picardeau M."/>
            <person name="Bulach D.M."/>
            <person name="Bouchier C."/>
            <person name="Zuerner R.L."/>
            <person name="Zidane N."/>
            <person name="Wilson P.J."/>
            <person name="Creno S."/>
            <person name="Kuczek E.S."/>
            <person name="Bommezzadri S."/>
            <person name="Davis J.C."/>
            <person name="McGrath A."/>
            <person name="Johnson M.J."/>
            <person name="Boursaux-Eude C."/>
            <person name="Seemann T."/>
            <person name="Rouy Z."/>
            <person name="Coppel R.L."/>
            <person name="Rood J.I."/>
            <person name="Lajus A."/>
            <person name="Davies J.K."/>
            <person name="Medigue C."/>
            <person name="Adler B."/>
        </authorList>
    </citation>
    <scope>NUCLEOTIDE SEQUENCE [LARGE SCALE GENOMIC DNA]</scope>
    <source>
        <strain evidence="5">Patoc 1 / ATCC 23582 / Paris</strain>
    </source>
</reference>
<evidence type="ECO:0000256" key="3">
    <source>
        <dbReference type="PIRSR" id="PIRSR607837-1"/>
    </source>
</evidence>
<dbReference type="PANTHER" id="PTHR37302:SF1">
    <property type="entry name" value="PROTEIN DINB"/>
    <property type="match status" value="1"/>
</dbReference>
<feature type="binding site" evidence="3">
    <location>
        <position position="54"/>
    </location>
    <ligand>
        <name>a divalent metal cation</name>
        <dbReference type="ChEBI" id="CHEBI:60240"/>
    </ligand>
</feature>
<evidence type="ECO:0000256" key="1">
    <source>
        <dbReference type="ARBA" id="ARBA00008635"/>
    </source>
</evidence>
<dbReference type="GO" id="GO:0046872">
    <property type="term" value="F:metal ion binding"/>
    <property type="evidence" value="ECO:0007669"/>
    <property type="project" value="UniProtKB-KW"/>
</dbReference>
<keyword evidence="2 3" id="KW-0479">Metal-binding</keyword>
<sequence>MEKSFPMKDFFLRNHAYHLWATNLLFQSIDKLPKDDDKKDIGLFFKSIHGTLNHLLVVEKVWFSRVTGKVYVPNSLGEELEINQSKLREELLLNMEKWKDWIQSFDDTQWQNVFRYKTMRGFEAELLYCDVLHHNMNHRTHHRGQITAAITQLGGPSPEIDYVYYLQSLGKSYVESN</sequence>
<evidence type="ECO:0008006" key="6">
    <source>
        <dbReference type="Google" id="ProtNLM"/>
    </source>
</evidence>
<gene>
    <name evidence="4" type="ordered locus">LEPBI_I0368</name>
</gene>
<dbReference type="Proteomes" id="UP000001847">
    <property type="component" value="Chromosome I"/>
</dbReference>
<dbReference type="Pfam" id="PF05163">
    <property type="entry name" value="DinB"/>
    <property type="match status" value="1"/>
</dbReference>
<dbReference type="AlphaFoldDB" id="B0SIY3"/>
<name>B0SIY3_LEPBP</name>
<dbReference type="STRING" id="456481.LEPBI_I0368"/>
<evidence type="ECO:0000256" key="2">
    <source>
        <dbReference type="ARBA" id="ARBA00022723"/>
    </source>
</evidence>
<dbReference type="PANTHER" id="PTHR37302">
    <property type="entry name" value="SLR1116 PROTEIN"/>
    <property type="match status" value="1"/>
</dbReference>
<accession>B0SIY3</accession>
<dbReference type="Gene3D" id="1.20.120.450">
    <property type="entry name" value="dinb family like domain"/>
    <property type="match status" value="1"/>
</dbReference>